<name>A0A8T0G8H2_CERPU</name>
<keyword evidence="1" id="KW-0472">Membrane</keyword>
<dbReference type="AlphaFoldDB" id="A0A8T0G8H2"/>
<evidence type="ECO:0000256" key="1">
    <source>
        <dbReference type="SAM" id="Phobius"/>
    </source>
</evidence>
<evidence type="ECO:0000313" key="3">
    <source>
        <dbReference type="Proteomes" id="UP000822688"/>
    </source>
</evidence>
<proteinExistence type="predicted"/>
<protein>
    <recommendedName>
        <fullName evidence="4">Transmembrane protein</fullName>
    </recommendedName>
</protein>
<keyword evidence="3" id="KW-1185">Reference proteome</keyword>
<comment type="caution">
    <text evidence="2">The sequence shown here is derived from an EMBL/GenBank/DDBJ whole genome shotgun (WGS) entry which is preliminary data.</text>
</comment>
<evidence type="ECO:0008006" key="4">
    <source>
        <dbReference type="Google" id="ProtNLM"/>
    </source>
</evidence>
<keyword evidence="1" id="KW-1133">Transmembrane helix</keyword>
<organism evidence="2 3">
    <name type="scientific">Ceratodon purpureus</name>
    <name type="common">Fire moss</name>
    <name type="synonym">Dicranum purpureum</name>
    <dbReference type="NCBI Taxonomy" id="3225"/>
    <lineage>
        <taxon>Eukaryota</taxon>
        <taxon>Viridiplantae</taxon>
        <taxon>Streptophyta</taxon>
        <taxon>Embryophyta</taxon>
        <taxon>Bryophyta</taxon>
        <taxon>Bryophytina</taxon>
        <taxon>Bryopsida</taxon>
        <taxon>Dicranidae</taxon>
        <taxon>Pseudoditrichales</taxon>
        <taxon>Ditrichaceae</taxon>
        <taxon>Ceratodon</taxon>
    </lineage>
</organism>
<accession>A0A8T0G8H2</accession>
<dbReference type="EMBL" id="CM026433">
    <property type="protein sequence ID" value="KAG0554319.1"/>
    <property type="molecule type" value="Genomic_DNA"/>
</dbReference>
<sequence length="165" mass="18256">MSILPSIMSITHLQTHSLTHSHSPTLTNLTNLATLTSHVNSPFSHVSLPMTMSFPPSQVREDSYTVRVFADFGVVLVVPGCAVKCFSITFGFSVWVDVTSDAGVSFLNDGVFVTVSVERVSGLLVRDSCCVPVSGFVESLCRGFFWFRVFFIGFQFLMIRVIRHL</sequence>
<dbReference type="Proteomes" id="UP000822688">
    <property type="component" value="Chromosome 12"/>
</dbReference>
<evidence type="ECO:0000313" key="2">
    <source>
        <dbReference type="EMBL" id="KAG0554319.1"/>
    </source>
</evidence>
<feature type="transmembrane region" description="Helical" evidence="1">
    <location>
        <begin position="144"/>
        <end position="162"/>
    </location>
</feature>
<gene>
    <name evidence="2" type="ORF">KC19_12G082200</name>
</gene>
<keyword evidence="1" id="KW-0812">Transmembrane</keyword>
<reference evidence="2" key="1">
    <citation type="submission" date="2020-06" db="EMBL/GenBank/DDBJ databases">
        <title>WGS assembly of Ceratodon purpureus strain R40.</title>
        <authorList>
            <person name="Carey S.B."/>
            <person name="Jenkins J."/>
            <person name="Shu S."/>
            <person name="Lovell J.T."/>
            <person name="Sreedasyam A."/>
            <person name="Maumus F."/>
            <person name="Tiley G.P."/>
            <person name="Fernandez-Pozo N."/>
            <person name="Barry K."/>
            <person name="Chen C."/>
            <person name="Wang M."/>
            <person name="Lipzen A."/>
            <person name="Daum C."/>
            <person name="Saski C.A."/>
            <person name="Payton A.C."/>
            <person name="Mcbreen J.C."/>
            <person name="Conrad R.E."/>
            <person name="Kollar L.M."/>
            <person name="Olsson S."/>
            <person name="Huttunen S."/>
            <person name="Landis J.B."/>
            <person name="Wickett N.J."/>
            <person name="Johnson M.G."/>
            <person name="Rensing S.A."/>
            <person name="Grimwood J."/>
            <person name="Schmutz J."/>
            <person name="Mcdaniel S.F."/>
        </authorList>
    </citation>
    <scope>NUCLEOTIDE SEQUENCE</scope>
    <source>
        <strain evidence="2">R40</strain>
    </source>
</reference>